<dbReference type="AlphaFoldDB" id="A0A8S3IR90"/>
<reference evidence="2" key="1">
    <citation type="submission" date="2021-02" db="EMBL/GenBank/DDBJ databases">
        <authorList>
            <person name="Nowell W R."/>
        </authorList>
    </citation>
    <scope>NUCLEOTIDE SEQUENCE</scope>
</reference>
<feature type="non-terminal residue" evidence="2">
    <location>
        <position position="1"/>
    </location>
</feature>
<protein>
    <submittedName>
        <fullName evidence="2">Uncharacterized protein</fullName>
    </submittedName>
</protein>
<comment type="caution">
    <text evidence="2">The sequence shown here is derived from an EMBL/GenBank/DDBJ whole genome shotgun (WGS) entry which is preliminary data.</text>
</comment>
<evidence type="ECO:0000313" key="1">
    <source>
        <dbReference type="EMBL" id="CAF5075976.1"/>
    </source>
</evidence>
<dbReference type="Proteomes" id="UP000681720">
    <property type="component" value="Unassembled WGS sequence"/>
</dbReference>
<gene>
    <name evidence="1" type="ORF">BYL167_LOCUS61261</name>
    <name evidence="2" type="ORF">GIL414_LOCUS77977</name>
</gene>
<organism evidence="2 3">
    <name type="scientific">Rotaria magnacalcarata</name>
    <dbReference type="NCBI Taxonomy" id="392030"/>
    <lineage>
        <taxon>Eukaryota</taxon>
        <taxon>Metazoa</taxon>
        <taxon>Spiralia</taxon>
        <taxon>Gnathifera</taxon>
        <taxon>Rotifera</taxon>
        <taxon>Eurotatoria</taxon>
        <taxon>Bdelloidea</taxon>
        <taxon>Philodinida</taxon>
        <taxon>Philodinidae</taxon>
        <taxon>Rotaria</taxon>
    </lineage>
</organism>
<evidence type="ECO:0000313" key="2">
    <source>
        <dbReference type="EMBL" id="CAF5205459.1"/>
    </source>
</evidence>
<dbReference type="EMBL" id="CAJOBH010232220">
    <property type="protein sequence ID" value="CAF5075976.1"/>
    <property type="molecule type" value="Genomic_DNA"/>
</dbReference>
<proteinExistence type="predicted"/>
<evidence type="ECO:0000313" key="3">
    <source>
        <dbReference type="Proteomes" id="UP000681720"/>
    </source>
</evidence>
<sequence>VTCGLSAGYFLDVQQTSSDRTTSSRSQFNAYCLKHSQEARLRSEHDPSIITLSNSNAEDETSCIPTIIPLTVYYRQKLKTEEWLLNCYANFHTHISCSHLYDECPQDYNESVSTKIYDYWKEKRIENKNLPLIKRIDNVLEQRENTELLIAQINNCLKIRNKIRQLYIQKALFNSAL</sequence>
<accession>A0A8S3IR90</accession>
<name>A0A8S3IR90_9BILA</name>
<dbReference type="Proteomes" id="UP000681967">
    <property type="component" value="Unassembled WGS sequence"/>
</dbReference>
<dbReference type="EMBL" id="CAJOBJ010348882">
    <property type="protein sequence ID" value="CAF5205459.1"/>
    <property type="molecule type" value="Genomic_DNA"/>
</dbReference>